<evidence type="ECO:0000256" key="14">
    <source>
        <dbReference type="PIRSR" id="PIRSR637770-2"/>
    </source>
</evidence>
<evidence type="ECO:0000256" key="12">
    <source>
        <dbReference type="ARBA" id="ARBA00042858"/>
    </source>
</evidence>
<dbReference type="Gene3D" id="3.40.50.300">
    <property type="entry name" value="P-loop containing nucleotide triphosphate hydrolases"/>
    <property type="match status" value="1"/>
</dbReference>
<dbReference type="InterPro" id="IPR050108">
    <property type="entry name" value="CDK"/>
</dbReference>
<dbReference type="PROSITE" id="PS51419">
    <property type="entry name" value="RAB"/>
    <property type="match status" value="1"/>
</dbReference>
<comment type="caution">
    <text evidence="16">The sequence shown here is derived from an EMBL/GenBank/DDBJ whole genome shotgun (WGS) entry which is preliminary data.</text>
</comment>
<keyword evidence="5" id="KW-0808">Transferase</keyword>
<dbReference type="CDD" id="cd07841">
    <property type="entry name" value="STKc_CDK7"/>
    <property type="match status" value="1"/>
</dbReference>
<comment type="similarity">
    <text evidence="1">Belongs to the protein kinase superfamily. CMGC Ser/Thr protein kinase family. CDC2/CDKX subfamily.</text>
</comment>
<dbReference type="InterPro" id="IPR011009">
    <property type="entry name" value="Kinase-like_dom_sf"/>
</dbReference>
<keyword evidence="7 16" id="KW-0418">Kinase</keyword>
<dbReference type="SUPFAM" id="SSF56112">
    <property type="entry name" value="Protein kinase-like (PK-like)"/>
    <property type="match status" value="1"/>
</dbReference>
<dbReference type="Proteomes" id="UP000243217">
    <property type="component" value="Unassembled WGS sequence"/>
</dbReference>
<dbReference type="SMART" id="SM00174">
    <property type="entry name" value="RHO"/>
    <property type="match status" value="1"/>
</dbReference>
<dbReference type="Pfam" id="PF08477">
    <property type="entry name" value="Roc"/>
    <property type="match status" value="1"/>
</dbReference>
<dbReference type="PROSITE" id="PS50011">
    <property type="entry name" value="PROTEIN_KINASE_DOM"/>
    <property type="match status" value="1"/>
</dbReference>
<protein>
    <recommendedName>
        <fullName evidence="10">Cyclin-dependent kinase 2 homolog</fullName>
        <ecNumber evidence="2">2.7.11.23</ecNumber>
    </recommendedName>
    <alternativeName>
        <fullName evidence="11">Cell division control protein 2 homolog</fullName>
    </alternativeName>
    <alternativeName>
        <fullName evidence="12">cdc2-related kinase 2</fullName>
    </alternativeName>
</protein>
<dbReference type="Pfam" id="PF00069">
    <property type="entry name" value="Pkinase"/>
    <property type="match status" value="1"/>
</dbReference>
<dbReference type="PROSITE" id="PS51421">
    <property type="entry name" value="RAS"/>
    <property type="match status" value="1"/>
</dbReference>
<dbReference type="GO" id="GO:0008353">
    <property type="term" value="F:RNA polymerase II CTD heptapeptide repeat kinase activity"/>
    <property type="evidence" value="ECO:0007669"/>
    <property type="project" value="UniProtKB-EC"/>
</dbReference>
<dbReference type="AlphaFoldDB" id="A0A1W0A1S5"/>
<reference evidence="16 17" key="1">
    <citation type="journal article" date="2014" name="Genome Biol. Evol.">
        <title>The secreted proteins of Achlya hypogyna and Thraustotheca clavata identify the ancestral oomycete secretome and reveal gene acquisitions by horizontal gene transfer.</title>
        <authorList>
            <person name="Misner I."/>
            <person name="Blouin N."/>
            <person name="Leonard G."/>
            <person name="Richards T.A."/>
            <person name="Lane C.E."/>
        </authorList>
    </citation>
    <scope>NUCLEOTIDE SEQUENCE [LARGE SCALE GENOMIC DNA]</scope>
    <source>
        <strain evidence="16 17">ATCC 34112</strain>
    </source>
</reference>
<dbReference type="GO" id="GO:0004693">
    <property type="term" value="F:cyclin-dependent protein serine/threonine kinase activity"/>
    <property type="evidence" value="ECO:0007669"/>
    <property type="project" value="TreeGrafter"/>
</dbReference>
<evidence type="ECO:0000256" key="5">
    <source>
        <dbReference type="ARBA" id="ARBA00022679"/>
    </source>
</evidence>
<evidence type="ECO:0000256" key="11">
    <source>
        <dbReference type="ARBA" id="ARBA00041902"/>
    </source>
</evidence>
<feature type="domain" description="Protein kinase" evidence="15">
    <location>
        <begin position="111"/>
        <end position="421"/>
    </location>
</feature>
<dbReference type="InterPro" id="IPR005225">
    <property type="entry name" value="Small_GTP-bd"/>
</dbReference>
<evidence type="ECO:0000256" key="10">
    <source>
        <dbReference type="ARBA" id="ARBA00039612"/>
    </source>
</evidence>
<feature type="active site" description="Proton acceptor" evidence="13">
    <location>
        <position position="263"/>
    </location>
</feature>
<keyword evidence="4" id="KW-0597">Phosphoprotein</keyword>
<dbReference type="SMART" id="SM00176">
    <property type="entry name" value="RAN"/>
    <property type="match status" value="1"/>
</dbReference>
<evidence type="ECO:0000256" key="2">
    <source>
        <dbReference type="ARBA" id="ARBA00012409"/>
    </source>
</evidence>
<dbReference type="SMART" id="SM00173">
    <property type="entry name" value="RAS"/>
    <property type="match status" value="1"/>
</dbReference>
<dbReference type="PANTHER" id="PTHR24056">
    <property type="entry name" value="CELL DIVISION PROTEIN KINASE"/>
    <property type="match status" value="1"/>
</dbReference>
<dbReference type="InterPro" id="IPR000719">
    <property type="entry name" value="Prot_kinase_dom"/>
</dbReference>
<evidence type="ECO:0000259" key="15">
    <source>
        <dbReference type="PROSITE" id="PS50011"/>
    </source>
</evidence>
<keyword evidence="3" id="KW-0723">Serine/threonine-protein kinase</keyword>
<dbReference type="EMBL" id="JNBS01000654">
    <property type="protein sequence ID" value="OQS04236.1"/>
    <property type="molecule type" value="Genomic_DNA"/>
</dbReference>
<dbReference type="OrthoDB" id="1732493at2759"/>
<dbReference type="FunFam" id="3.40.50.300:FF:001447">
    <property type="entry name" value="Ras-related protein Rab-1B"/>
    <property type="match status" value="1"/>
</dbReference>
<organism evidence="16 17">
    <name type="scientific">Thraustotheca clavata</name>
    <dbReference type="NCBI Taxonomy" id="74557"/>
    <lineage>
        <taxon>Eukaryota</taxon>
        <taxon>Sar</taxon>
        <taxon>Stramenopiles</taxon>
        <taxon>Oomycota</taxon>
        <taxon>Saprolegniomycetes</taxon>
        <taxon>Saprolegniales</taxon>
        <taxon>Achlyaceae</taxon>
        <taxon>Thraustotheca</taxon>
    </lineage>
</organism>
<evidence type="ECO:0000256" key="1">
    <source>
        <dbReference type="ARBA" id="ARBA00006485"/>
    </source>
</evidence>
<dbReference type="SMART" id="SM00175">
    <property type="entry name" value="RAB"/>
    <property type="match status" value="1"/>
</dbReference>
<evidence type="ECO:0000256" key="9">
    <source>
        <dbReference type="ARBA" id="ARBA00038543"/>
    </source>
</evidence>
<evidence type="ECO:0000256" key="6">
    <source>
        <dbReference type="ARBA" id="ARBA00022741"/>
    </source>
</evidence>
<evidence type="ECO:0000256" key="3">
    <source>
        <dbReference type="ARBA" id="ARBA00022527"/>
    </source>
</evidence>
<dbReference type="NCBIfam" id="TIGR00231">
    <property type="entry name" value="small_GTP"/>
    <property type="match status" value="1"/>
</dbReference>
<keyword evidence="8 14" id="KW-0067">ATP-binding</keyword>
<evidence type="ECO:0000313" key="17">
    <source>
        <dbReference type="Proteomes" id="UP000243217"/>
    </source>
</evidence>
<dbReference type="GO" id="GO:0005737">
    <property type="term" value="C:cytoplasm"/>
    <property type="evidence" value="ECO:0007669"/>
    <property type="project" value="TreeGrafter"/>
</dbReference>
<dbReference type="FunFam" id="1.10.510.10:FF:000097">
    <property type="entry name" value="Putative cyclin-dependent kinase 7"/>
    <property type="match status" value="1"/>
</dbReference>
<evidence type="ECO:0000256" key="4">
    <source>
        <dbReference type="ARBA" id="ARBA00022553"/>
    </source>
</evidence>
<dbReference type="EC" id="2.7.11.23" evidence="2"/>
<evidence type="ECO:0000256" key="13">
    <source>
        <dbReference type="PIRSR" id="PIRSR637770-1"/>
    </source>
</evidence>
<dbReference type="Gene3D" id="1.10.510.10">
    <property type="entry name" value="Transferase(Phosphotransferase) domain 1"/>
    <property type="match status" value="1"/>
</dbReference>
<dbReference type="InterPro" id="IPR037770">
    <property type="entry name" value="CDK7"/>
</dbReference>
<dbReference type="SMART" id="SM00220">
    <property type="entry name" value="S_TKc"/>
    <property type="match status" value="1"/>
</dbReference>
<evidence type="ECO:0000313" key="16">
    <source>
        <dbReference type="EMBL" id="OQS04236.1"/>
    </source>
</evidence>
<dbReference type="PRINTS" id="PR00449">
    <property type="entry name" value="RASTRNSFRMNG"/>
</dbReference>
<dbReference type="PANTHER" id="PTHR24056:SF0">
    <property type="entry name" value="CYCLIN-DEPENDENT KINASE 7"/>
    <property type="match status" value="1"/>
</dbReference>
<evidence type="ECO:0000256" key="8">
    <source>
        <dbReference type="ARBA" id="ARBA00022840"/>
    </source>
</evidence>
<sequence>MRRRTDDQPSVLRIKVISMGDGGVGKSCVIKRYCEGTFSTLNLPFSSDFCIDYGVKPVRINNTDVRVNFWDLSGQPEFLEVRNEFYKDTQGGILMYDVSSRRSFENLDLWLAEAAKYGGGQFPCVVCANKVDKPRVVNEAEGKAFAKARGFEYFETSASTGTSGEAVAIKMFKRGKFNEGFDFTAVREVKLQTELRHPNITRLLDAFVHNDTVNVVFEILPKNLEKIINDKTIIFTRSHIKAYLQMLLRGVAHLHSHWILHRDLKPDNLLIGDDGQIKLADFGLARMYGSPNRNMTPMVCTLWYRPPELLFGAREYSNNVDMWGVGCIFAQLMLRVPLFAGMTELDQLGCIFHLLGTPTEETWPGVTSLPNYIEFTPCKGQPLSSIFTAATDDALDLLKKFLVFNPTDRISAAAALEHPYFTNAPEPTPPEKLPTAVNA</sequence>
<keyword evidence="17" id="KW-1185">Reference proteome</keyword>
<dbReference type="InterPro" id="IPR008271">
    <property type="entry name" value="Ser/Thr_kinase_AS"/>
</dbReference>
<feature type="binding site" evidence="14">
    <location>
        <position position="170"/>
    </location>
    <ligand>
        <name>ATP</name>
        <dbReference type="ChEBI" id="CHEBI:30616"/>
    </ligand>
</feature>
<gene>
    <name evidence="16" type="ORF">THRCLA_03517</name>
</gene>
<dbReference type="GO" id="GO:0045944">
    <property type="term" value="P:positive regulation of transcription by RNA polymerase II"/>
    <property type="evidence" value="ECO:0007669"/>
    <property type="project" value="TreeGrafter"/>
</dbReference>
<accession>A0A1W0A1S5</accession>
<dbReference type="GO" id="GO:0003924">
    <property type="term" value="F:GTPase activity"/>
    <property type="evidence" value="ECO:0007669"/>
    <property type="project" value="InterPro"/>
</dbReference>
<dbReference type="GO" id="GO:0005525">
    <property type="term" value="F:GTP binding"/>
    <property type="evidence" value="ECO:0007669"/>
    <property type="project" value="InterPro"/>
</dbReference>
<name>A0A1W0A1S5_9STRA</name>
<comment type="subunit">
    <text evidence="9">May form a complex composed of at least the catalytic subunit CRK2 and a cyclin.</text>
</comment>
<dbReference type="STRING" id="74557.A0A1W0A1S5"/>
<dbReference type="SUPFAM" id="SSF52540">
    <property type="entry name" value="P-loop containing nucleoside triphosphate hydrolases"/>
    <property type="match status" value="1"/>
</dbReference>
<dbReference type="InterPro" id="IPR027417">
    <property type="entry name" value="P-loop_NTPase"/>
</dbReference>
<dbReference type="GO" id="GO:0070985">
    <property type="term" value="C:transcription factor TFIIK complex"/>
    <property type="evidence" value="ECO:0007669"/>
    <property type="project" value="InterPro"/>
</dbReference>
<evidence type="ECO:0000256" key="7">
    <source>
        <dbReference type="ARBA" id="ARBA00022777"/>
    </source>
</evidence>
<dbReference type="PROSITE" id="PS00108">
    <property type="entry name" value="PROTEIN_KINASE_ST"/>
    <property type="match status" value="1"/>
</dbReference>
<dbReference type="GO" id="GO:0005524">
    <property type="term" value="F:ATP binding"/>
    <property type="evidence" value="ECO:0007669"/>
    <property type="project" value="UniProtKB-KW"/>
</dbReference>
<keyword evidence="6 14" id="KW-0547">Nucleotide-binding</keyword>
<dbReference type="InterPro" id="IPR001806">
    <property type="entry name" value="Small_GTPase"/>
</dbReference>
<proteinExistence type="inferred from homology"/>